<dbReference type="Proteomes" id="UP001287282">
    <property type="component" value="Unassembled WGS sequence"/>
</dbReference>
<evidence type="ECO:0000313" key="1">
    <source>
        <dbReference type="EMBL" id="MDV2687658.1"/>
    </source>
</evidence>
<organism evidence="1 2">
    <name type="scientific">Alkalihalophilus lindianensis</name>
    <dbReference type="NCBI Taxonomy" id="1630542"/>
    <lineage>
        <taxon>Bacteria</taxon>
        <taxon>Bacillati</taxon>
        <taxon>Bacillota</taxon>
        <taxon>Bacilli</taxon>
        <taxon>Bacillales</taxon>
        <taxon>Bacillaceae</taxon>
        <taxon>Alkalihalophilus</taxon>
    </lineage>
</organism>
<sequence length="65" mass="7196">MARHPQRYVLICHTFQDGTAVETLFPPADAQGERASYLDLVNKLNLELPLAKEFVIDDGGLGLRA</sequence>
<gene>
    <name evidence="1" type="ORF">RYX56_25245</name>
</gene>
<comment type="caution">
    <text evidence="1">The sequence shown here is derived from an EMBL/GenBank/DDBJ whole genome shotgun (WGS) entry which is preliminary data.</text>
</comment>
<protein>
    <submittedName>
        <fullName evidence="1">Uncharacterized protein</fullName>
    </submittedName>
</protein>
<keyword evidence="2" id="KW-1185">Reference proteome</keyword>
<accession>A0ABU3XIP1</accession>
<dbReference type="RefSeq" id="WP_317124500.1">
    <property type="nucleotide sequence ID" value="NZ_JAWJBA010001030.1"/>
</dbReference>
<evidence type="ECO:0000313" key="2">
    <source>
        <dbReference type="Proteomes" id="UP001287282"/>
    </source>
</evidence>
<dbReference type="EMBL" id="JAWJBA010001030">
    <property type="protein sequence ID" value="MDV2687658.1"/>
    <property type="molecule type" value="Genomic_DNA"/>
</dbReference>
<proteinExistence type="predicted"/>
<reference evidence="1 2" key="1">
    <citation type="submission" date="2023-10" db="EMBL/GenBank/DDBJ databases">
        <title>Screening of Alkalihalobacillus lindianensis BZ-TG-R113 and Its Alleviation of Salt Stress on Rapeseed Growth.</title>
        <authorList>
            <person name="Zhao B."/>
            <person name="Guo T."/>
        </authorList>
    </citation>
    <scope>NUCLEOTIDE SEQUENCE [LARGE SCALE GENOMIC DNA]</scope>
    <source>
        <strain evidence="1 2">BZ-TG-R113</strain>
    </source>
</reference>
<feature type="non-terminal residue" evidence="1">
    <location>
        <position position="65"/>
    </location>
</feature>
<name>A0ABU3XIP1_9BACI</name>